<dbReference type="EMBL" id="LT607413">
    <property type="protein sequence ID" value="SCE75763.1"/>
    <property type="molecule type" value="Genomic_DNA"/>
</dbReference>
<dbReference type="InterPro" id="IPR050659">
    <property type="entry name" value="Peptidase_M24B"/>
</dbReference>
<keyword evidence="3" id="KW-0645">Protease</keyword>
<protein>
    <submittedName>
        <fullName evidence="3">Xaa-Pro aminopeptidase</fullName>
    </submittedName>
</protein>
<dbReference type="OrthoDB" id="9806388at2"/>
<evidence type="ECO:0000313" key="3">
    <source>
        <dbReference type="EMBL" id="SCE75763.1"/>
    </source>
</evidence>
<name>A0A1C4UVJ7_MICEC</name>
<gene>
    <name evidence="3" type="ORF">GA0070618_0688</name>
</gene>
<dbReference type="InterPro" id="IPR000994">
    <property type="entry name" value="Pept_M24"/>
</dbReference>
<dbReference type="PANTHER" id="PTHR46112">
    <property type="entry name" value="AMINOPEPTIDASE"/>
    <property type="match status" value="1"/>
</dbReference>
<dbReference type="InterPro" id="IPR000587">
    <property type="entry name" value="Creatinase_N"/>
</dbReference>
<evidence type="ECO:0000259" key="2">
    <source>
        <dbReference type="Pfam" id="PF01321"/>
    </source>
</evidence>
<evidence type="ECO:0000313" key="4">
    <source>
        <dbReference type="Proteomes" id="UP000198253"/>
    </source>
</evidence>
<feature type="domain" description="Peptidase M24" evidence="1">
    <location>
        <begin position="156"/>
        <end position="370"/>
    </location>
</feature>
<dbReference type="GO" id="GO:0004177">
    <property type="term" value="F:aminopeptidase activity"/>
    <property type="evidence" value="ECO:0007669"/>
    <property type="project" value="UniProtKB-KW"/>
</dbReference>
<dbReference type="Gene3D" id="3.90.230.10">
    <property type="entry name" value="Creatinase/methionine aminopeptidase superfamily"/>
    <property type="match status" value="1"/>
</dbReference>
<dbReference type="AlphaFoldDB" id="A0A1C4UVJ7"/>
<dbReference type="Pfam" id="PF01321">
    <property type="entry name" value="Creatinase_N"/>
    <property type="match status" value="1"/>
</dbReference>
<dbReference type="InterPro" id="IPR029149">
    <property type="entry name" value="Creatin/AminoP/Spt16_N"/>
</dbReference>
<dbReference type="Gene3D" id="3.40.350.10">
    <property type="entry name" value="Creatinase/prolidase N-terminal domain"/>
    <property type="match status" value="1"/>
</dbReference>
<dbReference type="Pfam" id="PF00557">
    <property type="entry name" value="Peptidase_M24"/>
    <property type="match status" value="1"/>
</dbReference>
<keyword evidence="4" id="KW-1185">Reference proteome</keyword>
<sequence>MRLPDSFYTSVRARLAEALGERGLDGFLATSPADVAFLSGFFYIATERPVYLWMPREGDPLLVIPRLDEEYAAQQGVTVETVSYFEYPGVVTAEQTLATALSRRGGPARRIGVGGGVSVGAFRALSTALTGATLETTDAVARLRLRKFPEEVPFHEAAARICDEMLAAGRALIEEALATGGPLPREDELARHVIGYGTDRMYADYDLVVYTTKLAGGLVYAGPNSALPHGLPTRRRLQPGDTLILSLGAAVASRFVESERTFVIGEPTAEQVRYYEADREAQEVGTQAMVAGRTCAEVNKICLDVLRGHGLGDFIRHRQGHGIGLQNHEAPWVEDGDDTVLAPGMLLSSEPGVYVPGHAGYRISDTVLVEADGPRRLTGYPRDLASNVIEGVR</sequence>
<organism evidence="3 4">
    <name type="scientific">Micromonospora echinospora</name>
    <name type="common">Micromonospora purpurea</name>
    <dbReference type="NCBI Taxonomy" id="1877"/>
    <lineage>
        <taxon>Bacteria</taxon>
        <taxon>Bacillati</taxon>
        <taxon>Actinomycetota</taxon>
        <taxon>Actinomycetes</taxon>
        <taxon>Micromonosporales</taxon>
        <taxon>Micromonosporaceae</taxon>
        <taxon>Micromonospora</taxon>
    </lineage>
</organism>
<keyword evidence="3" id="KW-0378">Hydrolase</keyword>
<dbReference type="SUPFAM" id="SSF55920">
    <property type="entry name" value="Creatinase/aminopeptidase"/>
    <property type="match status" value="1"/>
</dbReference>
<evidence type="ECO:0000259" key="1">
    <source>
        <dbReference type="Pfam" id="PF00557"/>
    </source>
</evidence>
<dbReference type="SUPFAM" id="SSF53092">
    <property type="entry name" value="Creatinase/prolidase N-terminal domain"/>
    <property type="match status" value="1"/>
</dbReference>
<dbReference type="PANTHER" id="PTHR46112:SF2">
    <property type="entry name" value="XAA-PRO AMINOPEPTIDASE P-RELATED"/>
    <property type="match status" value="1"/>
</dbReference>
<dbReference type="Proteomes" id="UP000198253">
    <property type="component" value="Chromosome I"/>
</dbReference>
<proteinExistence type="predicted"/>
<dbReference type="FunCoup" id="A0A1C4UVJ7">
    <property type="interactions" value="245"/>
</dbReference>
<reference evidence="4" key="1">
    <citation type="submission" date="2016-06" db="EMBL/GenBank/DDBJ databases">
        <authorList>
            <person name="Varghese N."/>
            <person name="Submissions Spin"/>
        </authorList>
    </citation>
    <scope>NUCLEOTIDE SEQUENCE [LARGE SCALE GENOMIC DNA]</scope>
    <source>
        <strain evidence="4">DSM 43816</strain>
    </source>
</reference>
<dbReference type="RefSeq" id="WP_088980325.1">
    <property type="nucleotide sequence ID" value="NZ_CP182316.1"/>
</dbReference>
<dbReference type="InterPro" id="IPR036005">
    <property type="entry name" value="Creatinase/aminopeptidase-like"/>
</dbReference>
<feature type="domain" description="Creatinase N-terminal" evidence="2">
    <location>
        <begin position="13"/>
        <end position="144"/>
    </location>
</feature>
<dbReference type="InParanoid" id="A0A1C4UVJ7"/>
<keyword evidence="3" id="KW-0031">Aminopeptidase</keyword>
<accession>A0A1C4UVJ7</accession>